<sequence>MRFLRPRTHPTVRGIAARRAHRTRCLMMPTHDTPTPGRRAPAEVVLLSAGPGALDLLTLRAVRELEAADVLLVDELVDPAIAGFAPGARLIRVGKRGGCRSTPQAFICRLMRRYALRGLRVARVKGGDALLFGRAGEEIAFLRAAGIEVRIVNGVSAGFAAAASLGVSLTHRDHCHGITFVTAHTHDHGEPDWAALAATGTTLAIYMGMRRAGALGAALRRHLPAATPVAIVQSASRPDELRWLTTLAGLEDVADVLDPGAPGVIFVGEAVGEASGRLPRPAVAARADADLRGEALAFA</sequence>
<keyword evidence="5" id="KW-0949">S-adenosyl-L-methionine</keyword>
<proteinExistence type="inferred from homology"/>
<comment type="pathway">
    <text evidence="8">Cofactor biosynthesis; adenosylcobalamin biosynthesis; precorrin-2 from uroporphyrinogen III: step 1/1.</text>
</comment>
<dbReference type="InterPro" id="IPR006366">
    <property type="entry name" value="CobA/CysG_C"/>
</dbReference>
<dbReference type="AlphaFoldDB" id="A0A7W3U338"/>
<dbReference type="GO" id="GO:0032259">
    <property type="term" value="P:methylation"/>
    <property type="evidence" value="ECO:0007669"/>
    <property type="project" value="UniProtKB-KW"/>
</dbReference>
<evidence type="ECO:0000256" key="7">
    <source>
        <dbReference type="ARBA" id="ARBA00025705"/>
    </source>
</evidence>
<dbReference type="NCBIfam" id="NF004790">
    <property type="entry name" value="PRK06136.1"/>
    <property type="match status" value="1"/>
</dbReference>
<dbReference type="InterPro" id="IPR014776">
    <property type="entry name" value="4pyrrole_Mease_sub2"/>
</dbReference>
<evidence type="ECO:0000256" key="5">
    <source>
        <dbReference type="ARBA" id="ARBA00022691"/>
    </source>
</evidence>
<dbReference type="Pfam" id="PF00590">
    <property type="entry name" value="TP_methylase"/>
    <property type="match status" value="1"/>
</dbReference>
<dbReference type="EC" id="2.1.1.107" evidence="2"/>
<evidence type="ECO:0000256" key="2">
    <source>
        <dbReference type="ARBA" id="ARBA00012162"/>
    </source>
</evidence>
<gene>
    <name evidence="10" type="primary">cobA</name>
    <name evidence="10" type="ORF">H4F99_04550</name>
</gene>
<reference evidence="10 11" key="1">
    <citation type="submission" date="2020-07" db="EMBL/GenBank/DDBJ databases">
        <authorList>
            <person name="Xu S."/>
            <person name="Li A."/>
        </authorList>
    </citation>
    <scope>NUCLEOTIDE SEQUENCE [LARGE SCALE GENOMIC DNA]</scope>
    <source>
        <strain evidence="10 11">SG-8</strain>
    </source>
</reference>
<evidence type="ECO:0000256" key="6">
    <source>
        <dbReference type="ARBA" id="ARBA00023244"/>
    </source>
</evidence>
<dbReference type="UniPathway" id="UPA00262">
    <property type="reaction ID" value="UER00211"/>
</dbReference>
<dbReference type="CDD" id="cd11642">
    <property type="entry name" value="SUMT"/>
    <property type="match status" value="1"/>
</dbReference>
<dbReference type="InterPro" id="IPR035996">
    <property type="entry name" value="4pyrrol_Methylase_sf"/>
</dbReference>
<dbReference type="PROSITE" id="PS00839">
    <property type="entry name" value="SUMT_1"/>
    <property type="match status" value="1"/>
</dbReference>
<evidence type="ECO:0000313" key="10">
    <source>
        <dbReference type="EMBL" id="MBB1087755.1"/>
    </source>
</evidence>
<keyword evidence="6" id="KW-0627">Porphyrin biosynthesis</keyword>
<dbReference type="Proteomes" id="UP000552587">
    <property type="component" value="Unassembled WGS sequence"/>
</dbReference>
<protein>
    <recommendedName>
        <fullName evidence="2">uroporphyrinogen-III C-methyltransferase</fullName>
        <ecNumber evidence="2">2.1.1.107</ecNumber>
    </recommendedName>
</protein>
<comment type="caution">
    <text evidence="10">The sequence shown here is derived from an EMBL/GenBank/DDBJ whole genome shotgun (WGS) entry which is preliminary data.</text>
</comment>
<dbReference type="Gene3D" id="3.40.1010.10">
    <property type="entry name" value="Cobalt-precorrin-4 Transmethylase, Domain 1"/>
    <property type="match status" value="1"/>
</dbReference>
<evidence type="ECO:0000256" key="3">
    <source>
        <dbReference type="ARBA" id="ARBA00022603"/>
    </source>
</evidence>
<comment type="similarity">
    <text evidence="1">Belongs to the precorrin methyltransferase family.</text>
</comment>
<organism evidence="10 11">
    <name type="scientific">Marilutibacter penaei</name>
    <dbReference type="NCBI Taxonomy" id="2759900"/>
    <lineage>
        <taxon>Bacteria</taxon>
        <taxon>Pseudomonadati</taxon>
        <taxon>Pseudomonadota</taxon>
        <taxon>Gammaproteobacteria</taxon>
        <taxon>Lysobacterales</taxon>
        <taxon>Lysobacteraceae</taxon>
        <taxon>Marilutibacter</taxon>
    </lineage>
</organism>
<name>A0A7W3U338_9GAMM</name>
<dbReference type="NCBIfam" id="TIGR01469">
    <property type="entry name" value="cobA_cysG_Cterm"/>
    <property type="match status" value="1"/>
</dbReference>
<dbReference type="GO" id="GO:0019354">
    <property type="term" value="P:siroheme biosynthetic process"/>
    <property type="evidence" value="ECO:0007669"/>
    <property type="project" value="UniProtKB-UniPathway"/>
</dbReference>
<dbReference type="EMBL" id="JACHTE010000003">
    <property type="protein sequence ID" value="MBB1087755.1"/>
    <property type="molecule type" value="Genomic_DNA"/>
</dbReference>
<comment type="pathway">
    <text evidence="7">Porphyrin-containing compound metabolism; siroheme biosynthesis; precorrin-2 from uroporphyrinogen III: step 1/1.</text>
</comment>
<keyword evidence="11" id="KW-1185">Reference proteome</keyword>
<dbReference type="SUPFAM" id="SSF53790">
    <property type="entry name" value="Tetrapyrrole methylase"/>
    <property type="match status" value="1"/>
</dbReference>
<feature type="domain" description="Tetrapyrrole methylase" evidence="9">
    <location>
        <begin position="44"/>
        <end position="250"/>
    </location>
</feature>
<keyword evidence="4 10" id="KW-0808">Transferase</keyword>
<evidence type="ECO:0000259" key="9">
    <source>
        <dbReference type="Pfam" id="PF00590"/>
    </source>
</evidence>
<keyword evidence="3 10" id="KW-0489">Methyltransferase</keyword>
<dbReference type="InterPro" id="IPR014777">
    <property type="entry name" value="4pyrrole_Mease_sub1"/>
</dbReference>
<dbReference type="InterPro" id="IPR003043">
    <property type="entry name" value="Uropor_MeTrfase_CS"/>
</dbReference>
<dbReference type="InterPro" id="IPR050161">
    <property type="entry name" value="Siro_Cobalamin_biosynth"/>
</dbReference>
<evidence type="ECO:0000256" key="4">
    <source>
        <dbReference type="ARBA" id="ARBA00022679"/>
    </source>
</evidence>
<dbReference type="InterPro" id="IPR000878">
    <property type="entry name" value="4pyrrol_Mease"/>
</dbReference>
<dbReference type="Gene3D" id="3.30.950.10">
    <property type="entry name" value="Methyltransferase, Cobalt-precorrin-4 Transmethylase, Domain 2"/>
    <property type="match status" value="1"/>
</dbReference>
<dbReference type="GO" id="GO:0004851">
    <property type="term" value="F:uroporphyrin-III C-methyltransferase activity"/>
    <property type="evidence" value="ECO:0007669"/>
    <property type="project" value="UniProtKB-EC"/>
</dbReference>
<accession>A0A7W3U338</accession>
<dbReference type="PANTHER" id="PTHR45790">
    <property type="entry name" value="SIROHEME SYNTHASE-RELATED"/>
    <property type="match status" value="1"/>
</dbReference>
<dbReference type="PANTHER" id="PTHR45790:SF3">
    <property type="entry name" value="S-ADENOSYL-L-METHIONINE-DEPENDENT UROPORPHYRINOGEN III METHYLTRANSFERASE, CHLOROPLASTIC"/>
    <property type="match status" value="1"/>
</dbReference>
<evidence type="ECO:0000256" key="1">
    <source>
        <dbReference type="ARBA" id="ARBA00005879"/>
    </source>
</evidence>
<evidence type="ECO:0000256" key="8">
    <source>
        <dbReference type="ARBA" id="ARBA00060548"/>
    </source>
</evidence>
<dbReference type="FunFam" id="3.40.1010.10:FF:000001">
    <property type="entry name" value="Siroheme synthase"/>
    <property type="match status" value="1"/>
</dbReference>
<evidence type="ECO:0000313" key="11">
    <source>
        <dbReference type="Proteomes" id="UP000552587"/>
    </source>
</evidence>